<evidence type="ECO:0000256" key="9">
    <source>
        <dbReference type="ARBA" id="ARBA00023279"/>
    </source>
</evidence>
<feature type="disulfide bond" evidence="12">
    <location>
        <begin position="265"/>
        <end position="292"/>
    </location>
</feature>
<evidence type="ECO:0000256" key="6">
    <source>
        <dbReference type="ARBA" id="ARBA00023136"/>
    </source>
</evidence>
<dbReference type="Proteomes" id="UP000314981">
    <property type="component" value="Chromosome 16"/>
</dbReference>
<dbReference type="InterPro" id="IPR017341">
    <property type="entry name" value="CD46"/>
</dbReference>
<comment type="subunit">
    <text evidence="10">Interacts with C3b. Interacts with C4b. Interacts with moesin/MSN.</text>
</comment>
<keyword evidence="8" id="KW-0325">Glycoprotein</keyword>
<gene>
    <name evidence="17" type="primary">LOC113906936</name>
</gene>
<dbReference type="STRING" id="30522.A0A4W2C6M4"/>
<keyword evidence="4 15" id="KW-0732">Signal</keyword>
<dbReference type="Pfam" id="PF00084">
    <property type="entry name" value="Sushi"/>
    <property type="match status" value="4"/>
</dbReference>
<keyword evidence="9 11" id="KW-0278">Fertilization</keyword>
<sequence>MRASCTPLKAPLRRPERLASSGRFAWVLLLAPLLLLPTSSDACDDPPRFVSMKPQGTLKPSYSPGEQIVYECHLGFQPVTPGQVLALVCQDNNTWSSLQEGCKKRRCPTLADPTNGQVILVNGNTEFGSEVHYVCNNGYYLLGTNISYCEVSSGTGVNWSDNPPTCEKILCQPPPEIQNGKYTNNHKDVFEYNEVVTYSCDPSNGPDEYSLVGESKLTCIGNGEWSSQPPQCKVVKCVYPAIEHGTIVSGFGPKYYYKATVVLKCNEGFNLYGNSVVVCGENSTWEPELPKCIKDSKPTSPTMTSGLSHPGHPPRPTDASPPNGAEGLGAGYIVLVIVAVLIGVGLLLCLYCCFCRQRKKGIYVTGESHRQDILFLSEKR</sequence>
<dbReference type="SUPFAM" id="SSF57535">
    <property type="entry name" value="Complement control module/SCR domain"/>
    <property type="match status" value="4"/>
</dbReference>
<evidence type="ECO:0000256" key="7">
    <source>
        <dbReference type="ARBA" id="ARBA00023157"/>
    </source>
</evidence>
<dbReference type="PROSITE" id="PS50923">
    <property type="entry name" value="SUSHI"/>
    <property type="match status" value="4"/>
</dbReference>
<protein>
    <recommendedName>
        <fullName evidence="2 11">Membrane cofactor protein</fullName>
    </recommendedName>
</protein>
<evidence type="ECO:0000256" key="4">
    <source>
        <dbReference type="ARBA" id="ARBA00022729"/>
    </source>
</evidence>
<dbReference type="InterPro" id="IPR035976">
    <property type="entry name" value="Sushi/SCR/CCP_sf"/>
</dbReference>
<comment type="subcellular location">
    <subcellularLocation>
        <location evidence="11">Cytoplasmic vesicle</location>
        <location evidence="11">Secretory vesicle</location>
        <location evidence="11">Acrosome inner membrane</location>
    </subcellularLocation>
    <subcellularLocation>
        <location evidence="1">Membrane</location>
        <topology evidence="1">Single-pass membrane protein</topology>
    </subcellularLocation>
</comment>
<dbReference type="PIRSF" id="PIRSF037971">
    <property type="entry name" value="TLX_CD46"/>
    <property type="match status" value="1"/>
</dbReference>
<dbReference type="OMA" id="EPPKCKV"/>
<feature type="domain" description="Sushi" evidence="16">
    <location>
        <begin position="235"/>
        <end position="294"/>
    </location>
</feature>
<accession>A0A4W2C6M4</accession>
<dbReference type="PANTHER" id="PTHR46393">
    <property type="entry name" value="SUSHI DOMAIN-CONTAINING PROTEIN"/>
    <property type="match status" value="1"/>
</dbReference>
<dbReference type="Gene3D" id="2.10.70.10">
    <property type="entry name" value="Complement Module, domain 1"/>
    <property type="match status" value="4"/>
</dbReference>
<evidence type="ECO:0000256" key="10">
    <source>
        <dbReference type="ARBA" id="ARBA00047055"/>
    </source>
</evidence>
<feature type="compositionally biased region" description="Polar residues" evidence="13">
    <location>
        <begin position="298"/>
        <end position="307"/>
    </location>
</feature>
<evidence type="ECO:0000256" key="15">
    <source>
        <dbReference type="SAM" id="SignalP"/>
    </source>
</evidence>
<dbReference type="AlphaFoldDB" id="A0A4W2C6M4"/>
<feature type="chain" id="PRO_5021438835" description="Membrane cofactor protein" evidence="15">
    <location>
        <begin position="43"/>
        <end position="380"/>
    </location>
</feature>
<evidence type="ECO:0000313" key="18">
    <source>
        <dbReference type="Proteomes" id="UP000314981"/>
    </source>
</evidence>
<feature type="domain" description="Sushi" evidence="16">
    <location>
        <begin position="41"/>
        <end position="104"/>
    </location>
</feature>
<evidence type="ECO:0000256" key="13">
    <source>
        <dbReference type="SAM" id="MobiDB-lite"/>
    </source>
</evidence>
<keyword evidence="3 12" id="KW-0768">Sushi</keyword>
<feature type="transmembrane region" description="Helical" evidence="14">
    <location>
        <begin position="330"/>
        <end position="354"/>
    </location>
</feature>
<evidence type="ECO:0000256" key="14">
    <source>
        <dbReference type="SAM" id="Phobius"/>
    </source>
</evidence>
<dbReference type="GO" id="GO:0002079">
    <property type="term" value="C:inner acrosomal membrane"/>
    <property type="evidence" value="ECO:0007669"/>
    <property type="project" value="UniProtKB-SubCell"/>
</dbReference>
<reference evidence="17" key="3">
    <citation type="submission" date="2025-09" db="UniProtKB">
        <authorList>
            <consortium name="Ensembl"/>
        </authorList>
    </citation>
    <scope>IDENTIFICATION</scope>
</reference>
<feature type="domain" description="Sushi" evidence="16">
    <location>
        <begin position="169"/>
        <end position="234"/>
    </location>
</feature>
<evidence type="ECO:0000259" key="16">
    <source>
        <dbReference type="PROSITE" id="PS50923"/>
    </source>
</evidence>
<feature type="domain" description="Sushi" evidence="16">
    <location>
        <begin position="105"/>
        <end position="168"/>
    </location>
</feature>
<evidence type="ECO:0000256" key="11">
    <source>
        <dbReference type="PIRNR" id="PIRNR037971"/>
    </source>
</evidence>
<comment type="function">
    <text evidence="11">Acts as a cofactor for complement factor I, a serine protease which protects autologous cells against complement-mediated injury by cleaving C3b and C4b deposited on host tissue. May be involved in the fusion of the spermatozoa with the oocyte during fertilization.</text>
</comment>
<evidence type="ECO:0000313" key="17">
    <source>
        <dbReference type="Ensembl" id="ENSBIXP00000007467.1"/>
    </source>
</evidence>
<feature type="region of interest" description="Disordered" evidence="13">
    <location>
        <begin position="291"/>
        <end position="322"/>
    </location>
</feature>
<keyword evidence="18" id="KW-1185">Reference proteome</keyword>
<dbReference type="SMART" id="SM00032">
    <property type="entry name" value="CCP"/>
    <property type="match status" value="4"/>
</dbReference>
<dbReference type="InterPro" id="IPR000436">
    <property type="entry name" value="Sushi_SCR_CCP_dom"/>
</dbReference>
<feature type="signal peptide" evidence="15">
    <location>
        <begin position="1"/>
        <end position="42"/>
    </location>
</feature>
<proteinExistence type="predicted"/>
<dbReference type="GO" id="GO:0007338">
    <property type="term" value="P:single fertilization"/>
    <property type="evidence" value="ECO:0007669"/>
    <property type="project" value="UniProtKB-UniRule"/>
</dbReference>
<dbReference type="CDD" id="cd00033">
    <property type="entry name" value="CCP"/>
    <property type="match status" value="4"/>
</dbReference>
<dbReference type="PANTHER" id="PTHR46393:SF7">
    <property type="entry name" value="COMPLEMENT C2"/>
    <property type="match status" value="1"/>
</dbReference>
<reference evidence="17" key="2">
    <citation type="submission" date="2025-08" db="UniProtKB">
        <authorList>
            <consortium name="Ensembl"/>
        </authorList>
    </citation>
    <scope>IDENTIFICATION</scope>
</reference>
<dbReference type="Ensembl" id="ENSBIXT00000001820.1">
    <property type="protein sequence ID" value="ENSBIXP00000007467.1"/>
    <property type="gene ID" value="ENSBIXG00000013396.1"/>
</dbReference>
<evidence type="ECO:0000256" key="2">
    <source>
        <dbReference type="ARBA" id="ARBA00017517"/>
    </source>
</evidence>
<evidence type="ECO:0000256" key="1">
    <source>
        <dbReference type="ARBA" id="ARBA00004167"/>
    </source>
</evidence>
<name>A0A4W2C6M4_BOBOX</name>
<evidence type="ECO:0000256" key="8">
    <source>
        <dbReference type="ARBA" id="ARBA00023180"/>
    </source>
</evidence>
<evidence type="ECO:0000256" key="5">
    <source>
        <dbReference type="ARBA" id="ARBA00022737"/>
    </source>
</evidence>
<keyword evidence="7 12" id="KW-1015">Disulfide bond</keyword>
<keyword evidence="14" id="KW-0812">Transmembrane</keyword>
<dbReference type="FunFam" id="2.10.70.10:FF:000014">
    <property type="entry name" value="Membrane cofactor protein"/>
    <property type="match status" value="1"/>
</dbReference>
<dbReference type="FunFam" id="2.10.70.10:FF:000042">
    <property type="entry name" value="Membrane cofactor protein"/>
    <property type="match status" value="1"/>
</dbReference>
<comment type="caution">
    <text evidence="12">Lacks conserved residue(s) required for the propagation of feature annotation.</text>
</comment>
<keyword evidence="14" id="KW-1133">Transmembrane helix</keyword>
<reference evidence="17 18" key="1">
    <citation type="submission" date="2018-11" db="EMBL/GenBank/DDBJ databases">
        <title>Haplotype-resolved cattle genomes.</title>
        <authorList>
            <person name="Low W.Y."/>
            <person name="Tearle R."/>
            <person name="Bickhart D.M."/>
            <person name="Rosen B.D."/>
            <person name="Koren S."/>
            <person name="Rhie A."/>
            <person name="Hiendleder S."/>
            <person name="Phillippy A.M."/>
            <person name="Smith T.P.L."/>
            <person name="Williams J.L."/>
        </authorList>
    </citation>
    <scope>NUCLEOTIDE SEQUENCE [LARGE SCALE GENOMIC DNA]</scope>
</reference>
<keyword evidence="5" id="KW-0677">Repeat</keyword>
<keyword evidence="6 11" id="KW-0472">Membrane</keyword>
<evidence type="ECO:0000256" key="3">
    <source>
        <dbReference type="ARBA" id="ARBA00022659"/>
    </source>
</evidence>
<organism evidence="17 18">
    <name type="scientific">Bos indicus x Bos taurus</name>
    <name type="common">Hybrid cattle</name>
    <dbReference type="NCBI Taxonomy" id="30522"/>
    <lineage>
        <taxon>Eukaryota</taxon>
        <taxon>Metazoa</taxon>
        <taxon>Chordata</taxon>
        <taxon>Craniata</taxon>
        <taxon>Vertebrata</taxon>
        <taxon>Euteleostomi</taxon>
        <taxon>Mammalia</taxon>
        <taxon>Eutheria</taxon>
        <taxon>Laurasiatheria</taxon>
        <taxon>Artiodactyla</taxon>
        <taxon>Ruminantia</taxon>
        <taxon>Pecora</taxon>
        <taxon>Bovidae</taxon>
        <taxon>Bovinae</taxon>
        <taxon>Bos</taxon>
    </lineage>
</organism>
<evidence type="ECO:0000256" key="12">
    <source>
        <dbReference type="PROSITE-ProRule" id="PRU00302"/>
    </source>
</evidence>
<dbReference type="GO" id="GO:0009986">
    <property type="term" value="C:cell surface"/>
    <property type="evidence" value="ECO:0007669"/>
    <property type="project" value="InterPro"/>
</dbReference>